<comment type="caution">
    <text evidence="1">The sequence shown here is derived from an EMBL/GenBank/DDBJ whole genome shotgun (WGS) entry which is preliminary data.</text>
</comment>
<dbReference type="EMBL" id="LAZR01050287">
    <property type="protein sequence ID" value="KKK87686.1"/>
    <property type="molecule type" value="Genomic_DNA"/>
</dbReference>
<organism evidence="1">
    <name type="scientific">marine sediment metagenome</name>
    <dbReference type="NCBI Taxonomy" id="412755"/>
    <lineage>
        <taxon>unclassified sequences</taxon>
        <taxon>metagenomes</taxon>
        <taxon>ecological metagenomes</taxon>
    </lineage>
</organism>
<evidence type="ECO:0000313" key="1">
    <source>
        <dbReference type="EMBL" id="KKK87686.1"/>
    </source>
</evidence>
<reference evidence="1" key="1">
    <citation type="journal article" date="2015" name="Nature">
        <title>Complex archaea that bridge the gap between prokaryotes and eukaryotes.</title>
        <authorList>
            <person name="Spang A."/>
            <person name="Saw J.H."/>
            <person name="Jorgensen S.L."/>
            <person name="Zaremba-Niedzwiedzka K."/>
            <person name="Martijn J."/>
            <person name="Lind A.E."/>
            <person name="van Eijk R."/>
            <person name="Schleper C."/>
            <person name="Guy L."/>
            <person name="Ettema T.J."/>
        </authorList>
    </citation>
    <scope>NUCLEOTIDE SEQUENCE</scope>
</reference>
<dbReference type="AlphaFoldDB" id="A0A0F9BTH8"/>
<accession>A0A0F9BTH8</accession>
<gene>
    <name evidence="1" type="ORF">LCGC14_2750790</name>
</gene>
<proteinExistence type="predicted"/>
<name>A0A0F9BTH8_9ZZZZ</name>
<protein>
    <submittedName>
        <fullName evidence="1">Uncharacterized protein</fullName>
    </submittedName>
</protein>
<feature type="non-terminal residue" evidence="1">
    <location>
        <position position="30"/>
    </location>
</feature>
<sequence length="30" mass="3464">MADWAEEYLAASQVTDMAKDPDDYRVTRQS</sequence>